<evidence type="ECO:0000256" key="6">
    <source>
        <dbReference type="ARBA" id="ARBA00022670"/>
    </source>
</evidence>
<evidence type="ECO:0000256" key="12">
    <source>
        <dbReference type="ARBA" id="ARBA00031184"/>
    </source>
</evidence>
<keyword evidence="6" id="KW-0645">Protease</keyword>
<dbReference type="InterPro" id="IPR050626">
    <property type="entry name" value="Peptidase_M16"/>
</dbReference>
<dbReference type="InterPro" id="IPR054734">
    <property type="entry name" value="PqqF-like_C_4"/>
</dbReference>
<evidence type="ECO:0000256" key="2">
    <source>
        <dbReference type="ARBA" id="ARBA00002184"/>
    </source>
</evidence>
<dbReference type="Proteomes" id="UP000663555">
    <property type="component" value="Chromosome"/>
</dbReference>
<evidence type="ECO:0000259" key="18">
    <source>
        <dbReference type="Pfam" id="PF16187"/>
    </source>
</evidence>
<keyword evidence="21" id="KW-1185">Reference proteome</keyword>
<dbReference type="InterPro" id="IPR011765">
    <property type="entry name" value="Pept_M16_N"/>
</dbReference>
<organism evidence="20 21">
    <name type="scientific">Marinobacter salinisoli</name>
    <dbReference type="NCBI Taxonomy" id="2769486"/>
    <lineage>
        <taxon>Bacteria</taxon>
        <taxon>Pseudomonadati</taxon>
        <taxon>Pseudomonadota</taxon>
        <taxon>Gammaproteobacteria</taxon>
        <taxon>Pseudomonadales</taxon>
        <taxon>Marinobacteraceae</taxon>
        <taxon>Marinobacter</taxon>
    </lineage>
</organism>
<keyword evidence="10" id="KW-0482">Metalloprotease</keyword>
<evidence type="ECO:0000256" key="15">
    <source>
        <dbReference type="SAM" id="SignalP"/>
    </source>
</evidence>
<dbReference type="PROSITE" id="PS00143">
    <property type="entry name" value="INSULINASE"/>
    <property type="match status" value="1"/>
</dbReference>
<reference evidence="20 21" key="1">
    <citation type="submission" date="2021-03" db="EMBL/GenBank/DDBJ databases">
        <title>Genome sequencing of Marinobacter sp. LPB0319.</title>
        <authorList>
            <person name="Kim J."/>
        </authorList>
    </citation>
    <scope>NUCLEOTIDE SEQUENCE [LARGE SCALE GENOMIC DNA]</scope>
    <source>
        <strain evidence="20 21">LPB0319</strain>
    </source>
</reference>
<keyword evidence="8" id="KW-0378">Hydrolase</keyword>
<comment type="similarity">
    <text evidence="3 14">Belongs to the peptidase M16 family.</text>
</comment>
<feature type="signal peptide" evidence="15">
    <location>
        <begin position="1"/>
        <end position="33"/>
    </location>
</feature>
<evidence type="ECO:0000256" key="10">
    <source>
        <dbReference type="ARBA" id="ARBA00023049"/>
    </source>
</evidence>
<feature type="domain" description="Peptidase M16 C-terminal" evidence="17">
    <location>
        <begin position="219"/>
        <end position="396"/>
    </location>
</feature>
<evidence type="ECO:0000256" key="13">
    <source>
        <dbReference type="ARBA" id="ARBA00033450"/>
    </source>
</evidence>
<dbReference type="RefSeq" id="WP_206643525.1">
    <property type="nucleotide sequence ID" value="NZ_CP071247.1"/>
</dbReference>
<evidence type="ECO:0000256" key="9">
    <source>
        <dbReference type="ARBA" id="ARBA00022833"/>
    </source>
</evidence>
<dbReference type="InterPro" id="IPR001431">
    <property type="entry name" value="Pept_M16_Zn_BS"/>
</dbReference>
<protein>
    <recommendedName>
        <fullName evidence="5">Protease 3</fullName>
        <ecNumber evidence="4">3.4.24.55</ecNumber>
    </recommendedName>
    <alternativeName>
        <fullName evidence="13">Pitrilysin</fullName>
    </alternativeName>
    <alternativeName>
        <fullName evidence="12">Protease III</fullName>
    </alternativeName>
    <alternativeName>
        <fullName evidence="11">Protease pi</fullName>
    </alternativeName>
</protein>
<accession>A0ABX7MSD6</accession>
<keyword evidence="15" id="KW-0732">Signal</keyword>
<dbReference type="EC" id="3.4.24.55" evidence="4"/>
<dbReference type="Pfam" id="PF00675">
    <property type="entry name" value="Peptidase_M16"/>
    <property type="match status" value="1"/>
</dbReference>
<evidence type="ECO:0000256" key="4">
    <source>
        <dbReference type="ARBA" id="ARBA00012449"/>
    </source>
</evidence>
<dbReference type="Pfam" id="PF16187">
    <property type="entry name" value="Peptidase_M16_M"/>
    <property type="match status" value="1"/>
</dbReference>
<dbReference type="PANTHER" id="PTHR43690">
    <property type="entry name" value="NARDILYSIN"/>
    <property type="match status" value="1"/>
</dbReference>
<evidence type="ECO:0000256" key="8">
    <source>
        <dbReference type="ARBA" id="ARBA00022801"/>
    </source>
</evidence>
<evidence type="ECO:0000256" key="3">
    <source>
        <dbReference type="ARBA" id="ARBA00007261"/>
    </source>
</evidence>
<dbReference type="Pfam" id="PF22456">
    <property type="entry name" value="PqqF-like_C_4"/>
    <property type="match status" value="1"/>
</dbReference>
<evidence type="ECO:0000313" key="20">
    <source>
        <dbReference type="EMBL" id="QSP94304.1"/>
    </source>
</evidence>
<feature type="domain" description="Coenzyme PQQ synthesis protein F-like C-terminal lobe" evidence="19">
    <location>
        <begin position="781"/>
        <end position="880"/>
    </location>
</feature>
<name>A0ABX7MSD6_9GAMM</name>
<evidence type="ECO:0000259" key="16">
    <source>
        <dbReference type="Pfam" id="PF00675"/>
    </source>
</evidence>
<dbReference type="InterPro" id="IPR032632">
    <property type="entry name" value="Peptidase_M16_M"/>
</dbReference>
<feature type="domain" description="Peptidase M16 middle/third" evidence="18">
    <location>
        <begin position="402"/>
        <end position="679"/>
    </location>
</feature>
<evidence type="ECO:0000256" key="5">
    <source>
        <dbReference type="ARBA" id="ARBA00017565"/>
    </source>
</evidence>
<proteinExistence type="inferred from homology"/>
<feature type="chain" id="PRO_5045737426" description="Protease 3" evidence="15">
    <location>
        <begin position="34"/>
        <end position="955"/>
    </location>
</feature>
<dbReference type="SUPFAM" id="SSF63411">
    <property type="entry name" value="LuxS/MPP-like metallohydrolase"/>
    <property type="match status" value="4"/>
</dbReference>
<dbReference type="InterPro" id="IPR007863">
    <property type="entry name" value="Peptidase_M16_C"/>
</dbReference>
<comment type="cofactor">
    <cofactor evidence="1">
        <name>Zn(2+)</name>
        <dbReference type="ChEBI" id="CHEBI:29105"/>
    </cofactor>
</comment>
<sequence>MSTGTPRDARIQTPIRQTLALLTLLVFSSLAVAATSLQKSPNDNNDYRLVELDNGLRAILVSDPDADKAAASLNVAVGSGNDPRDREGMAHFLEHMLFLGTEKYPEAGEYQQFIKSHGGSHNAFTAFQDTNYFFDVEAKFLEPALDRFAQQFSAPLFTADLVDRERNAVHSEFTSKLKEDGRRLYSVKKAGSNPDHAFSQFAVGNLSTLENTEENPLRPDLIDFWKAQYSANLMTLAVYGPQSLDELESMVRPRFSAIENRQLTLLKHPEPLYTEAQLPAKVTVDAIKDVRSLNLSFPIPSQDDNYRTKPASYVANLLGHEGPGSLLDVLKRAGLVEGLSAGLGMDTGSNATLEINMALTPKGLTNHDDILPLVFEYIDTIRETGISEQYFHEMQQVARMDFRFREQRDPVHEAMSLAGQLRHYPYEEVLSAPWLLERYAPKQYQAILDELTPDNVMVFILAPDPELATARETRWYETPWALTPLATEELTSGAPDVLAAQLRLPAANPFIPENLDMVTGDTMAEPMLLGTRDGLDIWYARDTRFGTPKANVYLSLRTPAARASARSSVLTQLLVDAVNTNLNAWAYSARLAGLDYSVYPHLRGVTVRVGGYSDKLHTLILRILAQLSDPALTEQRFEIARQNLVDSLENKAKDRPVEQTSEFIQTALLEGVWSTEDKLIAARAVSLDELKSFSEALFSQVDPVMLAHGNVTRAYALNLAAQVRAVVLDGNAITEVPRSRVRQLPDGETDVAMNVNHPDTGYTLYMQGTDTSYKERARFRLLAQIISSPFYEAIRTQQQLGYIVYATPFEMLETPALGFVVQSPTAGEQQIDAAVREFSAAFEDRLNGLDDASLAREKQAVISSLLERDRKLGDISNRYWREIDRNNDQFDSREQLAKAVQNVTKEALLETYRTAVLNRQHSLRVVTGAEPANADSELVRLMNLPLVTPRSGAGA</sequence>
<evidence type="ECO:0000256" key="11">
    <source>
        <dbReference type="ARBA" id="ARBA00029597"/>
    </source>
</evidence>
<keyword evidence="9" id="KW-0862">Zinc</keyword>
<comment type="function">
    <text evidence="2">Endopeptidase that degrades small peptides of less than 7 kDa, such as glucagon and insulin.</text>
</comment>
<dbReference type="InterPro" id="IPR011249">
    <property type="entry name" value="Metalloenz_LuxS/M16"/>
</dbReference>
<evidence type="ECO:0000259" key="17">
    <source>
        <dbReference type="Pfam" id="PF05193"/>
    </source>
</evidence>
<evidence type="ECO:0000256" key="1">
    <source>
        <dbReference type="ARBA" id="ARBA00001947"/>
    </source>
</evidence>
<gene>
    <name evidence="20" type="ORF">LPB19_14115</name>
</gene>
<dbReference type="PANTHER" id="PTHR43690:SF18">
    <property type="entry name" value="INSULIN-DEGRADING ENZYME-RELATED"/>
    <property type="match status" value="1"/>
</dbReference>
<dbReference type="Gene3D" id="3.30.830.10">
    <property type="entry name" value="Metalloenzyme, LuxS/M16 peptidase-like"/>
    <property type="match status" value="4"/>
</dbReference>
<keyword evidence="7" id="KW-0479">Metal-binding</keyword>
<evidence type="ECO:0000259" key="19">
    <source>
        <dbReference type="Pfam" id="PF22456"/>
    </source>
</evidence>
<dbReference type="Pfam" id="PF05193">
    <property type="entry name" value="Peptidase_M16_C"/>
    <property type="match status" value="1"/>
</dbReference>
<evidence type="ECO:0000256" key="7">
    <source>
        <dbReference type="ARBA" id="ARBA00022723"/>
    </source>
</evidence>
<evidence type="ECO:0000313" key="21">
    <source>
        <dbReference type="Proteomes" id="UP000663555"/>
    </source>
</evidence>
<dbReference type="EMBL" id="CP071247">
    <property type="protein sequence ID" value="QSP94304.1"/>
    <property type="molecule type" value="Genomic_DNA"/>
</dbReference>
<evidence type="ECO:0000256" key="14">
    <source>
        <dbReference type="RuleBase" id="RU004447"/>
    </source>
</evidence>
<feature type="domain" description="Peptidase M16 N-terminal" evidence="16">
    <location>
        <begin position="58"/>
        <end position="183"/>
    </location>
</feature>